<dbReference type="SUPFAM" id="SSF48371">
    <property type="entry name" value="ARM repeat"/>
    <property type="match status" value="1"/>
</dbReference>
<protein>
    <submittedName>
        <fullName evidence="1">DNA alkylation repair enzyme</fullName>
    </submittedName>
</protein>
<dbReference type="InterPro" id="IPR016024">
    <property type="entry name" value="ARM-type_fold"/>
</dbReference>
<dbReference type="EMBL" id="JQED01000035">
    <property type="protein sequence ID" value="KGJ90365.1"/>
    <property type="molecule type" value="Genomic_DNA"/>
</dbReference>
<gene>
    <name evidence="1" type="ORF">ND2E_3513</name>
</gene>
<sequence length="406" mass="47046">MSSKAVKITVFIYSFKAVYGYTYCIEKLWTEIITMEPFKNLYNEDFYLTLSVHLKACLPDFDEQEFMSLMLSDDFEVLELKERMSHTKVVMHQFMPTDFSQAAEVLVKLIASLTKAGITEGSVEYMFLPEYIETYGIDHFQESVKVMEKVTQFTSGEFAVRPFLIKYGNQMLDQMILWSQHQHYLVRRLATEGSRPRLPWAIALPEYKKNPVEVLPILHRLVDDPTEIVRRSVANNLNDIAKDNPQVVINFTKEYLGKSEQIDRTLKHACRTLLKQACPDTLALFGYDSTDIVLTKFEVLTNVVKFGEHAQFSFSVKNNSSISKKIRLEYGLYFMKKNGQLSKKVFKISERHLEAHELHQVERKQSFKAISTRVLYPGKHQVSIILNGKEFAAKDFVLVTSDVRDR</sequence>
<dbReference type="InterPro" id="IPR014825">
    <property type="entry name" value="DNA_alkylation"/>
</dbReference>
<proteinExistence type="predicted"/>
<dbReference type="RefSeq" id="WP_223303624.1">
    <property type="nucleotide sequence ID" value="NZ_JQED01000035.1"/>
</dbReference>
<comment type="caution">
    <text evidence="1">The sequence shown here is derived from an EMBL/GenBank/DDBJ whole genome shotgun (WGS) entry which is preliminary data.</text>
</comment>
<dbReference type="InterPro" id="IPR021133">
    <property type="entry name" value="HEAT_type_2"/>
</dbReference>
<dbReference type="Gene3D" id="1.25.40.290">
    <property type="entry name" value="ARM repeat domains"/>
    <property type="match status" value="1"/>
</dbReference>
<evidence type="ECO:0000313" key="2">
    <source>
        <dbReference type="Proteomes" id="UP000029843"/>
    </source>
</evidence>
<accession>A0A099KJD4</accession>
<dbReference type="Pfam" id="PF08713">
    <property type="entry name" value="DNA_alkylation"/>
    <property type="match status" value="1"/>
</dbReference>
<dbReference type="PROSITE" id="PS50077">
    <property type="entry name" value="HEAT_REPEAT"/>
    <property type="match status" value="1"/>
</dbReference>
<dbReference type="AlphaFoldDB" id="A0A099KJD4"/>
<reference evidence="1 2" key="1">
    <citation type="submission" date="2014-08" db="EMBL/GenBank/DDBJ databases">
        <title>Genomic and Phenotypic Diversity of Colwellia psychrerythraea strains from Disparate Marine Basins.</title>
        <authorList>
            <person name="Techtmann S.M."/>
            <person name="Stelling S.C."/>
            <person name="Utturkar S.M."/>
            <person name="Alshibli N."/>
            <person name="Harris A."/>
            <person name="Brown S.D."/>
            <person name="Hazen T.C."/>
        </authorList>
    </citation>
    <scope>NUCLEOTIDE SEQUENCE [LARGE SCALE GENOMIC DNA]</scope>
    <source>
        <strain evidence="1 2">ND2E</strain>
    </source>
</reference>
<dbReference type="Proteomes" id="UP000029843">
    <property type="component" value="Unassembled WGS sequence"/>
</dbReference>
<name>A0A099KJD4_COLPS</name>
<organism evidence="1 2">
    <name type="scientific">Colwellia psychrerythraea</name>
    <name type="common">Vibrio psychroerythus</name>
    <dbReference type="NCBI Taxonomy" id="28229"/>
    <lineage>
        <taxon>Bacteria</taxon>
        <taxon>Pseudomonadati</taxon>
        <taxon>Pseudomonadota</taxon>
        <taxon>Gammaproteobacteria</taxon>
        <taxon>Alteromonadales</taxon>
        <taxon>Colwelliaceae</taxon>
        <taxon>Colwellia</taxon>
    </lineage>
</organism>
<evidence type="ECO:0000313" key="1">
    <source>
        <dbReference type="EMBL" id="KGJ90365.1"/>
    </source>
</evidence>
<dbReference type="PATRIC" id="fig|28229.4.peg.2663"/>